<dbReference type="InterPro" id="IPR017853">
    <property type="entry name" value="GH"/>
</dbReference>
<feature type="chain" id="PRO_5028809857" evidence="3">
    <location>
        <begin position="24"/>
        <end position="829"/>
    </location>
</feature>
<feature type="domain" description="ExoP galactose-binding-like" evidence="6">
    <location>
        <begin position="670"/>
        <end position="815"/>
    </location>
</feature>
<evidence type="ECO:0000259" key="4">
    <source>
        <dbReference type="Pfam" id="PF00933"/>
    </source>
</evidence>
<sequence>MSALLGRSVVFALLAGSAAIAIAQPARQGAAPVKGEAQAHPDRWPKASSPAAISDPATEARIDRMIASMTLEQKVGQTIQGDISAITPADLEKYPLGSILAGGNSGPFGDERASSSRWADLVKQYRAKSPRLADGTQVAILFGVDAVHGHSNVPGATIFPHNVGLGAANDPALIERIGAATAAEVSASGIEWTFAPTLAVPQDWRWGRTYEGYSSDPKLVASYAGAMVRGLQGTLVAGKPVASDRVAATAKHFLADGGTTDGKDQGSFDLDEGRLVSVHAPGYPPAIEAGALTVMVSFSSWNGVKHHGNRSLLTDVLKDRMGFKGLVVGDWNAHGQVDGCTTTRCPQSLNAGLDMYMAPDSWRGLFDATVADVKQGRVPMARLDDAVRRILRVKAKMGLLDGRPVRDDPTQLGSAAHRAIAREAVAKSLVLLKNEGSVLPIKAGARVLVAGDGADNMAKQAGGWTVTWQGTDTSRKDFANGQTIFEGLRDAVIASGGTATLSADGSFSARPDVAIVVYGEAPYAEFQGDIPTLDYQPQGATDLALLKKLRSAGIPVVSVFLSGRPLFTSPEINASDAFVAAWLPGSEGGGVADVLVADRSGKAKRDFAGRLSFPWPADARAPVAKPLFALGHGLSYARPGKLGTLSEAPGVDIARALNVERYFDRGRALAPWTLTISDDGGARPVPAGAISSPNGKVTTRGVDMGAQENALAVTWKQAGSMSIDGPAVNLDRQLTGAFAIVVDGAVRQPPKGRVTLAVGDRQLDITRLVAKTGPLTLKVPLRCYADLGVNFASVGNATRITSDGPFEIALRKIELQPVGEPLTCPAAVK</sequence>
<dbReference type="RefSeq" id="WP_187541582.1">
    <property type="nucleotide sequence ID" value="NZ_CP060717.1"/>
</dbReference>
<evidence type="ECO:0000256" key="3">
    <source>
        <dbReference type="SAM" id="SignalP"/>
    </source>
</evidence>
<accession>A0A7G9S9Q8</accession>
<dbReference type="Pfam" id="PF18559">
    <property type="entry name" value="Exop_C"/>
    <property type="match status" value="1"/>
</dbReference>
<keyword evidence="8" id="KW-1185">Reference proteome</keyword>
<evidence type="ECO:0000259" key="5">
    <source>
        <dbReference type="Pfam" id="PF01915"/>
    </source>
</evidence>
<name>A0A7G9S9Q8_9SPHN</name>
<dbReference type="Pfam" id="PF01915">
    <property type="entry name" value="Glyco_hydro_3_C"/>
    <property type="match status" value="1"/>
</dbReference>
<dbReference type="InterPro" id="IPR051915">
    <property type="entry name" value="Cellulose_Degrad_GH3"/>
</dbReference>
<dbReference type="InterPro" id="IPR036962">
    <property type="entry name" value="Glyco_hydro_3_N_sf"/>
</dbReference>
<dbReference type="PANTHER" id="PTHR30620">
    <property type="entry name" value="PERIPLASMIC BETA-GLUCOSIDASE-RELATED"/>
    <property type="match status" value="1"/>
</dbReference>
<proteinExistence type="predicted"/>
<dbReference type="InterPro" id="IPR001764">
    <property type="entry name" value="Glyco_hydro_3_N"/>
</dbReference>
<dbReference type="InterPro" id="IPR036881">
    <property type="entry name" value="Glyco_hydro_3_C_sf"/>
</dbReference>
<dbReference type="AlphaFoldDB" id="A0A7G9S9Q8"/>
<dbReference type="KEGG" id="srhi:H9L12_09775"/>
<feature type="region of interest" description="Disordered" evidence="2">
    <location>
        <begin position="32"/>
        <end position="51"/>
    </location>
</feature>
<evidence type="ECO:0000313" key="7">
    <source>
        <dbReference type="EMBL" id="QNN64583.1"/>
    </source>
</evidence>
<dbReference type="SUPFAM" id="SSF51445">
    <property type="entry name" value="(Trans)glycosidases"/>
    <property type="match status" value="1"/>
</dbReference>
<reference evidence="7 8" key="1">
    <citation type="submission" date="2020-08" db="EMBL/GenBank/DDBJ databases">
        <title>Genome sequence of Sphingomonas rhizophila KACC 19189T.</title>
        <authorList>
            <person name="Hyun D.-W."/>
            <person name="Bae J.-W."/>
        </authorList>
    </citation>
    <scope>NUCLEOTIDE SEQUENCE [LARGE SCALE GENOMIC DNA]</scope>
    <source>
        <strain evidence="7 8">KACC 19189</strain>
    </source>
</reference>
<dbReference type="PANTHER" id="PTHR30620:SF77">
    <property type="entry name" value="LYSOSOMAL BETA GLUCOSIDASE-LIKE"/>
    <property type="match status" value="1"/>
</dbReference>
<feature type="signal peptide" evidence="3">
    <location>
        <begin position="1"/>
        <end position="23"/>
    </location>
</feature>
<protein>
    <submittedName>
        <fullName evidence="7">Glycoside hydrolase family 3 C-terminal domain-containing protein</fullName>
    </submittedName>
</protein>
<evidence type="ECO:0000256" key="2">
    <source>
        <dbReference type="SAM" id="MobiDB-lite"/>
    </source>
</evidence>
<keyword evidence="3" id="KW-0732">Signal</keyword>
<dbReference type="EMBL" id="CP060717">
    <property type="protein sequence ID" value="QNN64583.1"/>
    <property type="molecule type" value="Genomic_DNA"/>
</dbReference>
<dbReference type="Gene3D" id="3.40.50.1700">
    <property type="entry name" value="Glycoside hydrolase family 3 C-terminal domain"/>
    <property type="match status" value="1"/>
</dbReference>
<evidence type="ECO:0000259" key="6">
    <source>
        <dbReference type="Pfam" id="PF18559"/>
    </source>
</evidence>
<dbReference type="PRINTS" id="PR00133">
    <property type="entry name" value="GLHYDRLASE3"/>
</dbReference>
<dbReference type="Proteomes" id="UP000515955">
    <property type="component" value="Chromosome"/>
</dbReference>
<dbReference type="Gene3D" id="2.60.120.430">
    <property type="entry name" value="Galactose-binding lectin"/>
    <property type="match status" value="1"/>
</dbReference>
<dbReference type="SUPFAM" id="SSF52279">
    <property type="entry name" value="Beta-D-glucan exohydrolase, C-terminal domain"/>
    <property type="match status" value="1"/>
</dbReference>
<dbReference type="GO" id="GO:0008422">
    <property type="term" value="F:beta-glucosidase activity"/>
    <property type="evidence" value="ECO:0007669"/>
    <property type="project" value="TreeGrafter"/>
</dbReference>
<organism evidence="7 8">
    <name type="scientific">Sphingomonas rhizophila</name>
    <dbReference type="NCBI Taxonomy" id="2071607"/>
    <lineage>
        <taxon>Bacteria</taxon>
        <taxon>Pseudomonadati</taxon>
        <taxon>Pseudomonadota</taxon>
        <taxon>Alphaproteobacteria</taxon>
        <taxon>Sphingomonadales</taxon>
        <taxon>Sphingomonadaceae</taxon>
        <taxon>Sphingomonas</taxon>
    </lineage>
</organism>
<feature type="domain" description="Glycoside hydrolase family 3 N-terminal" evidence="4">
    <location>
        <begin position="70"/>
        <end position="393"/>
    </location>
</feature>
<evidence type="ECO:0000313" key="8">
    <source>
        <dbReference type="Proteomes" id="UP000515955"/>
    </source>
</evidence>
<gene>
    <name evidence="7" type="ORF">H9L12_09775</name>
</gene>
<evidence type="ECO:0000256" key="1">
    <source>
        <dbReference type="ARBA" id="ARBA00022801"/>
    </source>
</evidence>
<dbReference type="InterPro" id="IPR041443">
    <property type="entry name" value="Exop_C"/>
</dbReference>
<dbReference type="InterPro" id="IPR002772">
    <property type="entry name" value="Glyco_hydro_3_C"/>
</dbReference>
<keyword evidence="1 7" id="KW-0378">Hydrolase</keyword>
<dbReference type="Gene3D" id="3.20.20.300">
    <property type="entry name" value="Glycoside hydrolase, family 3, N-terminal domain"/>
    <property type="match status" value="1"/>
</dbReference>
<feature type="domain" description="Glycoside hydrolase family 3 C-terminal" evidence="5">
    <location>
        <begin position="429"/>
        <end position="636"/>
    </location>
</feature>
<dbReference type="Pfam" id="PF00933">
    <property type="entry name" value="Glyco_hydro_3"/>
    <property type="match status" value="1"/>
</dbReference>
<dbReference type="GO" id="GO:0009251">
    <property type="term" value="P:glucan catabolic process"/>
    <property type="evidence" value="ECO:0007669"/>
    <property type="project" value="TreeGrafter"/>
</dbReference>